<dbReference type="Gene3D" id="3.30.559.10">
    <property type="entry name" value="Chloramphenicol acetyltransferase-like domain"/>
    <property type="match status" value="1"/>
</dbReference>
<proteinExistence type="inferred from homology"/>
<dbReference type="InterPro" id="IPR036625">
    <property type="entry name" value="E3-bd_dom_sf"/>
</dbReference>
<dbReference type="GO" id="GO:0006086">
    <property type="term" value="P:pyruvate decarboxylation to acetyl-CoA"/>
    <property type="evidence" value="ECO:0007669"/>
    <property type="project" value="InterPro"/>
</dbReference>
<feature type="domain" description="Lipoyl-binding" evidence="5">
    <location>
        <begin position="42"/>
        <end position="118"/>
    </location>
</feature>
<dbReference type="PROSITE" id="PS50968">
    <property type="entry name" value="BIOTINYL_LIPOYL"/>
    <property type="match status" value="1"/>
</dbReference>
<dbReference type="Pfam" id="PF00198">
    <property type="entry name" value="2-oxoacid_dh"/>
    <property type="match status" value="1"/>
</dbReference>
<gene>
    <name evidence="7" type="ORF">KP79_PYT18104</name>
</gene>
<evidence type="ECO:0000259" key="6">
    <source>
        <dbReference type="PROSITE" id="PS51826"/>
    </source>
</evidence>
<keyword evidence="2 3" id="KW-0450">Lipoyl</keyword>
<dbReference type="Proteomes" id="UP000242188">
    <property type="component" value="Unassembled WGS sequence"/>
</dbReference>
<evidence type="ECO:0000256" key="4">
    <source>
        <dbReference type="SAM" id="MobiDB-lite"/>
    </source>
</evidence>
<dbReference type="FunFam" id="2.40.50.100:FF:000010">
    <property type="entry name" value="Acetyltransferase component of pyruvate dehydrogenase complex"/>
    <property type="match status" value="1"/>
</dbReference>
<dbReference type="SUPFAM" id="SSF51230">
    <property type="entry name" value="Single hybrid motif"/>
    <property type="match status" value="1"/>
</dbReference>
<sequence>MASAISHLGRVLSRLKTAEIVKVSKCISQSRLFHLQNANRAVMKVDMPSLSPTMSEGSIIKWHKKEGDMVAPGDDLCDIQTDKAMVTLDTDEEGILAKIIIPENTTDIKVGTLIAVMVEEGDDWQNVQVPTDAVPPAPGGDQPVQETAGTPTEPTTTVGPIGPSVRKLMEEYNLFGVSVPGTGPHGRLTKGDILNYIKAKSLSKQTLPVESVQPTEPAVTTSGQAVPPAGPPRPLQDIEGAEFIDFELTSMRKTIAKRLTQSKTTIPHAYISVECNLGAVTKMRNQLKSENVKVSVNDFIIKASAIALQRVPCVNSVWQGDTAQSSPAVDVSVAVATDQGLITPIVKSAAHLPVDEISSTVRELAMKAREGKLQLHEFQGGSFTISNLGMFGISEFTAVINPPQTAIMAVGASRLVVSSEGKPQTNLTVSLSYDSRVIDETEASRFLEVWRDVMENPSFMISGSPKSQLAADFA</sequence>
<reference evidence="7 8" key="1">
    <citation type="journal article" date="2017" name="Nat. Ecol. Evol.">
        <title>Scallop genome provides insights into evolution of bilaterian karyotype and development.</title>
        <authorList>
            <person name="Wang S."/>
            <person name="Zhang J."/>
            <person name="Jiao W."/>
            <person name="Li J."/>
            <person name="Xun X."/>
            <person name="Sun Y."/>
            <person name="Guo X."/>
            <person name="Huan P."/>
            <person name="Dong B."/>
            <person name="Zhang L."/>
            <person name="Hu X."/>
            <person name="Sun X."/>
            <person name="Wang J."/>
            <person name="Zhao C."/>
            <person name="Wang Y."/>
            <person name="Wang D."/>
            <person name="Huang X."/>
            <person name="Wang R."/>
            <person name="Lv J."/>
            <person name="Li Y."/>
            <person name="Zhang Z."/>
            <person name="Liu B."/>
            <person name="Lu W."/>
            <person name="Hui Y."/>
            <person name="Liang J."/>
            <person name="Zhou Z."/>
            <person name="Hou R."/>
            <person name="Li X."/>
            <person name="Liu Y."/>
            <person name="Li H."/>
            <person name="Ning X."/>
            <person name="Lin Y."/>
            <person name="Zhao L."/>
            <person name="Xing Q."/>
            <person name="Dou J."/>
            <person name="Li Y."/>
            <person name="Mao J."/>
            <person name="Guo H."/>
            <person name="Dou H."/>
            <person name="Li T."/>
            <person name="Mu C."/>
            <person name="Jiang W."/>
            <person name="Fu Q."/>
            <person name="Fu X."/>
            <person name="Miao Y."/>
            <person name="Liu J."/>
            <person name="Yu Q."/>
            <person name="Li R."/>
            <person name="Liao H."/>
            <person name="Li X."/>
            <person name="Kong Y."/>
            <person name="Jiang Z."/>
            <person name="Chourrout D."/>
            <person name="Li R."/>
            <person name="Bao Z."/>
        </authorList>
    </citation>
    <scope>NUCLEOTIDE SEQUENCE [LARGE SCALE GENOMIC DNA]</scope>
    <source>
        <strain evidence="7 8">PY_sf001</strain>
    </source>
</reference>
<feature type="domain" description="Peripheral subunit-binding (PSBD)" evidence="6">
    <location>
        <begin position="160"/>
        <end position="197"/>
    </location>
</feature>
<protein>
    <recommendedName>
        <fullName evidence="3">Dihydrolipoamide acetyltransferase component of pyruvate dehydrogenase complex</fullName>
        <ecNumber evidence="3">2.3.1.-</ecNumber>
    </recommendedName>
</protein>
<comment type="similarity">
    <text evidence="1 3">Belongs to the 2-oxoacid dehydrogenase family.</text>
</comment>
<dbReference type="PANTHER" id="PTHR23151:SF90">
    <property type="entry name" value="DIHYDROLIPOYLLYSINE-RESIDUE ACETYLTRANSFERASE COMPONENT OF PYRUVATE DEHYDROGENASE COMPLEX, MITOCHONDRIAL-RELATED"/>
    <property type="match status" value="1"/>
</dbReference>
<evidence type="ECO:0000313" key="7">
    <source>
        <dbReference type="EMBL" id="OWF44961.1"/>
    </source>
</evidence>
<dbReference type="GO" id="GO:0016746">
    <property type="term" value="F:acyltransferase activity"/>
    <property type="evidence" value="ECO:0007669"/>
    <property type="project" value="UniProtKB-KW"/>
</dbReference>
<feature type="compositionally biased region" description="Low complexity" evidence="4">
    <location>
        <begin position="147"/>
        <end position="162"/>
    </location>
</feature>
<dbReference type="AlphaFoldDB" id="A0A210Q8A7"/>
<dbReference type="Gene3D" id="4.10.320.10">
    <property type="entry name" value="E3-binding domain"/>
    <property type="match status" value="1"/>
</dbReference>
<keyword evidence="7" id="KW-0670">Pyruvate</keyword>
<dbReference type="STRING" id="6573.A0A210Q8A7"/>
<dbReference type="OrthoDB" id="537444at2759"/>
<keyword evidence="3" id="KW-0808">Transferase</keyword>
<evidence type="ECO:0000256" key="3">
    <source>
        <dbReference type="RuleBase" id="RU003423"/>
    </source>
</evidence>
<dbReference type="CDD" id="cd06849">
    <property type="entry name" value="lipoyl_domain"/>
    <property type="match status" value="1"/>
</dbReference>
<dbReference type="Gene3D" id="2.40.50.100">
    <property type="match status" value="1"/>
</dbReference>
<dbReference type="EMBL" id="NEDP02004646">
    <property type="protein sequence ID" value="OWF44961.1"/>
    <property type="molecule type" value="Genomic_DNA"/>
</dbReference>
<dbReference type="Pfam" id="PF00364">
    <property type="entry name" value="Biotin_lipoyl"/>
    <property type="match status" value="1"/>
</dbReference>
<evidence type="ECO:0000256" key="2">
    <source>
        <dbReference type="ARBA" id="ARBA00022823"/>
    </source>
</evidence>
<dbReference type="PROSITE" id="PS51826">
    <property type="entry name" value="PSBD"/>
    <property type="match status" value="1"/>
</dbReference>
<dbReference type="PANTHER" id="PTHR23151">
    <property type="entry name" value="DIHYDROLIPOAMIDE ACETYL/SUCCINYL-TRANSFERASE-RELATED"/>
    <property type="match status" value="1"/>
</dbReference>
<organism evidence="7 8">
    <name type="scientific">Mizuhopecten yessoensis</name>
    <name type="common">Japanese scallop</name>
    <name type="synonym">Patinopecten yessoensis</name>
    <dbReference type="NCBI Taxonomy" id="6573"/>
    <lineage>
        <taxon>Eukaryota</taxon>
        <taxon>Metazoa</taxon>
        <taxon>Spiralia</taxon>
        <taxon>Lophotrochozoa</taxon>
        <taxon>Mollusca</taxon>
        <taxon>Bivalvia</taxon>
        <taxon>Autobranchia</taxon>
        <taxon>Pteriomorphia</taxon>
        <taxon>Pectinida</taxon>
        <taxon>Pectinoidea</taxon>
        <taxon>Pectinidae</taxon>
        <taxon>Mizuhopecten</taxon>
    </lineage>
</organism>
<dbReference type="InterPro" id="IPR045257">
    <property type="entry name" value="E2/Pdx1"/>
</dbReference>
<dbReference type="EC" id="2.3.1.-" evidence="3"/>
<dbReference type="Pfam" id="PF02817">
    <property type="entry name" value="E3_binding"/>
    <property type="match status" value="1"/>
</dbReference>
<dbReference type="GO" id="GO:0005739">
    <property type="term" value="C:mitochondrion"/>
    <property type="evidence" value="ECO:0007669"/>
    <property type="project" value="TreeGrafter"/>
</dbReference>
<accession>A0A210Q8A7</accession>
<dbReference type="InterPro" id="IPR004167">
    <property type="entry name" value="PSBD"/>
</dbReference>
<dbReference type="SUPFAM" id="SSF52777">
    <property type="entry name" value="CoA-dependent acyltransferases"/>
    <property type="match status" value="1"/>
</dbReference>
<comment type="caution">
    <text evidence="7">The sequence shown here is derived from an EMBL/GenBank/DDBJ whole genome shotgun (WGS) entry which is preliminary data.</text>
</comment>
<name>A0A210Q8A7_MIZYE</name>
<dbReference type="InterPro" id="IPR001078">
    <property type="entry name" value="2-oxoacid_DH_actylTfrase"/>
</dbReference>
<evidence type="ECO:0000256" key="1">
    <source>
        <dbReference type="ARBA" id="ARBA00007317"/>
    </source>
</evidence>
<evidence type="ECO:0000313" key="8">
    <source>
        <dbReference type="Proteomes" id="UP000242188"/>
    </source>
</evidence>
<dbReference type="InterPro" id="IPR011053">
    <property type="entry name" value="Single_hybrid_motif"/>
</dbReference>
<evidence type="ECO:0000259" key="5">
    <source>
        <dbReference type="PROSITE" id="PS50968"/>
    </source>
</evidence>
<dbReference type="InterPro" id="IPR023213">
    <property type="entry name" value="CAT-like_dom_sf"/>
</dbReference>
<dbReference type="SUPFAM" id="SSF47005">
    <property type="entry name" value="Peripheral subunit-binding domain of 2-oxo acid dehydrogenase complex"/>
    <property type="match status" value="1"/>
</dbReference>
<keyword evidence="3" id="KW-0012">Acyltransferase</keyword>
<feature type="region of interest" description="Disordered" evidence="4">
    <location>
        <begin position="130"/>
        <end position="162"/>
    </location>
</feature>
<dbReference type="InterPro" id="IPR000089">
    <property type="entry name" value="Biotin_lipoyl"/>
</dbReference>
<dbReference type="GO" id="GO:0045254">
    <property type="term" value="C:pyruvate dehydrogenase complex"/>
    <property type="evidence" value="ECO:0007669"/>
    <property type="project" value="InterPro"/>
</dbReference>
<keyword evidence="8" id="KW-1185">Reference proteome</keyword>
<comment type="cofactor">
    <cofactor evidence="3">
        <name>(R)-lipoate</name>
        <dbReference type="ChEBI" id="CHEBI:83088"/>
    </cofactor>
</comment>